<dbReference type="Gene3D" id="3.40.50.1820">
    <property type="entry name" value="alpha/beta hydrolase"/>
    <property type="match status" value="1"/>
</dbReference>
<name>A0A1I1X873_9ACTN</name>
<dbReference type="PANTHER" id="PTHR43433">
    <property type="entry name" value="HYDROLASE, ALPHA/BETA FOLD FAMILY PROTEIN"/>
    <property type="match status" value="1"/>
</dbReference>
<dbReference type="STRING" id="380248.SAMN05216251_101243"/>
<evidence type="ECO:0000259" key="1">
    <source>
        <dbReference type="Pfam" id="PF00561"/>
    </source>
</evidence>
<evidence type="ECO:0000313" key="3">
    <source>
        <dbReference type="Proteomes" id="UP000199323"/>
    </source>
</evidence>
<dbReference type="Pfam" id="PF00561">
    <property type="entry name" value="Abhydrolase_1"/>
    <property type="match status" value="1"/>
</dbReference>
<dbReference type="SUPFAM" id="SSF53474">
    <property type="entry name" value="alpha/beta-Hydrolases"/>
    <property type="match status" value="1"/>
</dbReference>
<reference evidence="2 3" key="1">
    <citation type="submission" date="2016-10" db="EMBL/GenBank/DDBJ databases">
        <authorList>
            <person name="de Groot N.N."/>
        </authorList>
    </citation>
    <scope>NUCLEOTIDE SEQUENCE [LARGE SCALE GENOMIC DNA]</scope>
    <source>
        <strain evidence="2 3">CGMCC 4.3510</strain>
    </source>
</reference>
<keyword evidence="3" id="KW-1185">Reference proteome</keyword>
<dbReference type="Proteomes" id="UP000199323">
    <property type="component" value="Unassembled WGS sequence"/>
</dbReference>
<accession>A0A1I1X873</accession>
<dbReference type="AlphaFoldDB" id="A0A1I1X873"/>
<gene>
    <name evidence="2" type="ORF">SAMN05216251_101243</name>
</gene>
<evidence type="ECO:0000313" key="2">
    <source>
        <dbReference type="EMBL" id="SFE03616.1"/>
    </source>
</evidence>
<dbReference type="RefSeq" id="WP_093711400.1">
    <property type="nucleotide sequence ID" value="NZ_FONG01000001.1"/>
</dbReference>
<proteinExistence type="predicted"/>
<organism evidence="2 3">
    <name type="scientific">Actinacidiphila alni</name>
    <dbReference type="NCBI Taxonomy" id="380248"/>
    <lineage>
        <taxon>Bacteria</taxon>
        <taxon>Bacillati</taxon>
        <taxon>Actinomycetota</taxon>
        <taxon>Actinomycetes</taxon>
        <taxon>Kitasatosporales</taxon>
        <taxon>Streptomycetaceae</taxon>
        <taxon>Actinacidiphila</taxon>
    </lineage>
</organism>
<dbReference type="InterPro" id="IPR000073">
    <property type="entry name" value="AB_hydrolase_1"/>
</dbReference>
<feature type="domain" description="AB hydrolase-1" evidence="1">
    <location>
        <begin position="25"/>
        <end position="273"/>
    </location>
</feature>
<dbReference type="OrthoDB" id="9800988at2"/>
<dbReference type="PRINTS" id="PR00111">
    <property type="entry name" value="ABHYDROLASE"/>
</dbReference>
<protein>
    <submittedName>
        <fullName evidence="2">Pimeloyl-ACP methyl ester carboxylesterase</fullName>
    </submittedName>
</protein>
<dbReference type="PANTHER" id="PTHR43433:SF10">
    <property type="entry name" value="AB HYDROLASE-1 DOMAIN-CONTAINING PROTEIN"/>
    <property type="match status" value="1"/>
</dbReference>
<dbReference type="InterPro" id="IPR029058">
    <property type="entry name" value="AB_hydrolase_fold"/>
</dbReference>
<dbReference type="InterPro" id="IPR050471">
    <property type="entry name" value="AB_hydrolase"/>
</dbReference>
<dbReference type="GO" id="GO:0003824">
    <property type="term" value="F:catalytic activity"/>
    <property type="evidence" value="ECO:0007669"/>
    <property type="project" value="UniProtKB-ARBA"/>
</dbReference>
<dbReference type="EMBL" id="FONG01000001">
    <property type="protein sequence ID" value="SFE03616.1"/>
    <property type="molecule type" value="Genomic_DNA"/>
</dbReference>
<sequence>MREIVSAADGRQLTVETSGDPHGKAVFLLHGTPGSRLGPAPRGVMLYQQGVRLIAYDRPGYGSSDRLAHRTVADVAVDVAAIADALGVDRFAVVGRSGGGPHALACAAMLPDRVTRAAALVSLAPQEAEGLDWFAGMSPSNIAEYTTAAGGPERLAASLEPRSQEIRADPVRLLTQLKWELTGPDRRVVSDAGVRAMLVRNYREALRTSADGWIDDAVAFCNPWGFDPADISVPVLLWHGEEDVFSPVSHSRWLANRIPGVTAVLEPDAAHFTALRVLPDILTWLLTDRPWAA</sequence>